<keyword evidence="3" id="KW-0808">Transferase</keyword>
<dbReference type="PANTHER" id="PTHR33841:SF1">
    <property type="entry name" value="DNA METHYLTRANSFERASE A"/>
    <property type="match status" value="1"/>
</dbReference>
<keyword evidence="2 9" id="KW-0489">Methyltransferase</keyword>
<dbReference type="Pfam" id="PF07669">
    <property type="entry name" value="Eco57I"/>
    <property type="match status" value="1"/>
</dbReference>
<proteinExistence type="predicted"/>
<dbReference type="EMBL" id="JBHTEE010000001">
    <property type="protein sequence ID" value="MFC7606661.1"/>
    <property type="molecule type" value="Genomic_DNA"/>
</dbReference>
<feature type="region of interest" description="Disordered" evidence="6">
    <location>
        <begin position="1414"/>
        <end position="1443"/>
    </location>
</feature>
<dbReference type="InterPro" id="IPR050953">
    <property type="entry name" value="N4_N6_ade-DNA_methylase"/>
</dbReference>
<evidence type="ECO:0000259" key="7">
    <source>
        <dbReference type="Pfam" id="PF07669"/>
    </source>
</evidence>
<comment type="catalytic activity">
    <reaction evidence="5">
        <text>a 2'-deoxyadenosine in DNA + S-adenosyl-L-methionine = an N(6)-methyl-2'-deoxyadenosine in DNA + S-adenosyl-L-homocysteine + H(+)</text>
        <dbReference type="Rhea" id="RHEA:15197"/>
        <dbReference type="Rhea" id="RHEA-COMP:12418"/>
        <dbReference type="Rhea" id="RHEA-COMP:12419"/>
        <dbReference type="ChEBI" id="CHEBI:15378"/>
        <dbReference type="ChEBI" id="CHEBI:57856"/>
        <dbReference type="ChEBI" id="CHEBI:59789"/>
        <dbReference type="ChEBI" id="CHEBI:90615"/>
        <dbReference type="ChEBI" id="CHEBI:90616"/>
        <dbReference type="EC" id="2.1.1.72"/>
    </reaction>
</comment>
<organism evidence="9 10">
    <name type="scientific">Streptosporangium amethystogenes subsp. fukuiense</name>
    <dbReference type="NCBI Taxonomy" id="698418"/>
    <lineage>
        <taxon>Bacteria</taxon>
        <taxon>Bacillati</taxon>
        <taxon>Actinomycetota</taxon>
        <taxon>Actinomycetes</taxon>
        <taxon>Streptosporangiales</taxon>
        <taxon>Streptosporangiaceae</taxon>
        <taxon>Streptosporangium</taxon>
    </lineage>
</organism>
<dbReference type="Proteomes" id="UP001596514">
    <property type="component" value="Unassembled WGS sequence"/>
</dbReference>
<comment type="caution">
    <text evidence="9">The sequence shown here is derived from an EMBL/GenBank/DDBJ whole genome shotgun (WGS) entry which is preliminary data.</text>
</comment>
<dbReference type="Gene3D" id="3.40.50.150">
    <property type="entry name" value="Vaccinia Virus protein VP39"/>
    <property type="match status" value="2"/>
</dbReference>
<dbReference type="EC" id="2.1.1.72" evidence="1"/>
<evidence type="ECO:0000256" key="5">
    <source>
        <dbReference type="ARBA" id="ARBA00047942"/>
    </source>
</evidence>
<dbReference type="PROSITE" id="PS00092">
    <property type="entry name" value="N6_MTASE"/>
    <property type="match status" value="1"/>
</dbReference>
<protein>
    <recommendedName>
        <fullName evidence="1">site-specific DNA-methyltransferase (adenine-specific)</fullName>
        <ecNumber evidence="1">2.1.1.72</ecNumber>
    </recommendedName>
</protein>
<dbReference type="InterPro" id="IPR029063">
    <property type="entry name" value="SAM-dependent_MTases_sf"/>
</dbReference>
<name>A0ABW2TFY3_9ACTN</name>
<evidence type="ECO:0000313" key="10">
    <source>
        <dbReference type="Proteomes" id="UP001596514"/>
    </source>
</evidence>
<dbReference type="GO" id="GO:0032259">
    <property type="term" value="P:methylation"/>
    <property type="evidence" value="ECO:0007669"/>
    <property type="project" value="UniProtKB-KW"/>
</dbReference>
<dbReference type="SUPFAM" id="SSF53335">
    <property type="entry name" value="S-adenosyl-L-methionine-dependent methyltransferases"/>
    <property type="match status" value="1"/>
</dbReference>
<evidence type="ECO:0000259" key="8">
    <source>
        <dbReference type="Pfam" id="PF20466"/>
    </source>
</evidence>
<dbReference type="PANTHER" id="PTHR33841">
    <property type="entry name" value="DNA METHYLTRANSFERASE YEEA-RELATED"/>
    <property type="match status" value="1"/>
</dbReference>
<dbReference type="Pfam" id="PF20466">
    <property type="entry name" value="MmeI_TRD"/>
    <property type="match status" value="1"/>
</dbReference>
<evidence type="ECO:0000313" key="9">
    <source>
        <dbReference type="EMBL" id="MFC7606661.1"/>
    </source>
</evidence>
<feature type="region of interest" description="Disordered" evidence="6">
    <location>
        <begin position="855"/>
        <end position="875"/>
    </location>
</feature>
<dbReference type="GO" id="GO:0008168">
    <property type="term" value="F:methyltransferase activity"/>
    <property type="evidence" value="ECO:0007669"/>
    <property type="project" value="UniProtKB-KW"/>
</dbReference>
<reference evidence="10" key="1">
    <citation type="journal article" date="2019" name="Int. J. Syst. Evol. Microbiol.">
        <title>The Global Catalogue of Microorganisms (GCM) 10K type strain sequencing project: providing services to taxonomists for standard genome sequencing and annotation.</title>
        <authorList>
            <consortium name="The Broad Institute Genomics Platform"/>
            <consortium name="The Broad Institute Genome Sequencing Center for Infectious Disease"/>
            <person name="Wu L."/>
            <person name="Ma J."/>
        </authorList>
    </citation>
    <scope>NUCLEOTIDE SEQUENCE [LARGE SCALE GENOMIC DNA]</scope>
    <source>
        <strain evidence="10">JCM 10083</strain>
    </source>
</reference>
<dbReference type="InterPro" id="IPR002052">
    <property type="entry name" value="DNA_methylase_N6_adenine_CS"/>
</dbReference>
<accession>A0ABW2TFY3</accession>
<dbReference type="InterPro" id="IPR046820">
    <property type="entry name" value="MmeI_TRD"/>
</dbReference>
<dbReference type="PRINTS" id="PR00507">
    <property type="entry name" value="N12N6MTFRASE"/>
</dbReference>
<evidence type="ECO:0000256" key="4">
    <source>
        <dbReference type="ARBA" id="ARBA00022691"/>
    </source>
</evidence>
<evidence type="ECO:0000256" key="1">
    <source>
        <dbReference type="ARBA" id="ARBA00011900"/>
    </source>
</evidence>
<feature type="domain" description="Type II methyltransferase M.TaqI-like" evidence="7">
    <location>
        <begin position="713"/>
        <end position="1027"/>
    </location>
</feature>
<dbReference type="RefSeq" id="WP_343974429.1">
    <property type="nucleotide sequence ID" value="NZ_BAAAGK010000120.1"/>
</dbReference>
<evidence type="ECO:0000256" key="3">
    <source>
        <dbReference type="ARBA" id="ARBA00022679"/>
    </source>
</evidence>
<gene>
    <name evidence="9" type="ORF">ACFQVD_41850</name>
</gene>
<dbReference type="InterPro" id="IPR011639">
    <property type="entry name" value="MethylTrfase_TaqI-like_dom"/>
</dbReference>
<keyword evidence="10" id="KW-1185">Reference proteome</keyword>
<evidence type="ECO:0000256" key="6">
    <source>
        <dbReference type="SAM" id="MobiDB-lite"/>
    </source>
</evidence>
<sequence length="1443" mass="158644">MSRGRTFGRERDAVRTHQEWLSLVEVSGPFLSVPVLRSAWPELDSLNRAELDRLRLAHATWLAGRDSRDRAAVRRAWIGHVLRELLGWDDAVRIGGLDELTVQVPEHDTTLTPHFALTVPGAGSGAAPDPGAIGAMPDSGVIEVAPDSGAAGTAPVSDTTRIEPRPVAAGDVRLLGMISNDHPMVRMRTSTWAATPVDRMAQLCRHHGVELGLVTDGRWWTLVWAPKGGVTTTAVFDAIPWTEAAERDVLRAFISLLKLDRFFSVPQAERLPALLAASLDNQEEITEALGVQVRQAVELLVTAIGRAGVGDEVKAHEVYRGSVSVMMRLVFLLFAEERGLLPADNEVYATAYSASRLCAELEQRAIEGTETELENTNGAWHRLLAVFEAVYRGVDHPRLTMHPHDGSLFDPDAFSWLPLSIDDRAVLHMLKAVQYVEVGTGKNRERRRLSFRSLDVEQIGYVYEGLLSFEGFRAADTVVGLIGKAGKEAEVELTDLENLAAGFGGTTGEGFAAKLAELYRDSGFGTAGAVARKLTPLDAAGELEATRKLLAATGGDAELARRLLPFAGIIRDDLRGLPLVILPGTLYVTESALRKNTGTHYTPRKLAEEVVEGALEPLIYTVGPLQTADRSQWKPKTAEEILRLKVADIAMGSAAFLVAAARYLGDALVKALFLEGDERAVTYLDGLTGDQLRTVDAEADPLVIEARRQIIEHCLYGADINPMAVEMAKLSLWLVSMDPARPFTFVDDRLVAGDSLLGIASLEQLEVMHMDPAKGRKIHEDLFDWTAGAREKVAELAESRRGIADIELGEDALAGLARKRARLGEVEAASAQLRLFADLTVGAALAREIYDVNSPDRDLEGDHGRHGSTEKGRKLSADVASLRAAELADAVSRRAEQAELVAREQRRRWLATDQVDGSFDRHPIHWPLAFPEVFASHIVEILENGETQIRPRPDGPGFDAIIGNPPFLGGQKLTGTMGVAYREYLVEAIGHGARGSADLVAYFVLRAHELLNSGGQTGLIATNTLAQGDTREVGLDQLVKGGVTIRQAVKSKPWPSRSAVLEYCAIWTSQTSLSKESEIIVDGMAVAVITSFLVPETRVIGDPHRLIASQGVAFKGIEVTAIDGFTMTPEQARELINKKPANADILFPFVNGEDLNSRPDCSGRRWIVNFHDWPEGQAKNYIDCYVQLREQVRPILLTNNNPQLREFWWRYKRPAPSMKAAIAGLKRVIVITLVSKVVMPVMVPTGQVFSHMLGVFATDDTAMLALLSSAPHYWWARARASSMKADLRYTPSDVFETLPLPELTREMRDLGNQLDTFRRNLMLARQAGLTATYNLVNDPKCEDEDIVELRRIHRAIDEAVCRAYGWDDLIPQLDHGHHPVARETRYTVGPGVQRELVDRLLELNHARYAEEVAQGLHDKATKKTTRSKPKPKPKAITDQEDLF</sequence>
<keyword evidence="4" id="KW-0949">S-adenosyl-L-methionine</keyword>
<feature type="compositionally biased region" description="Basic residues" evidence="6">
    <location>
        <begin position="1422"/>
        <end position="1433"/>
    </location>
</feature>
<evidence type="ECO:0000256" key="2">
    <source>
        <dbReference type="ARBA" id="ARBA00022603"/>
    </source>
</evidence>
<feature type="domain" description="MmeI-like target recognition" evidence="8">
    <location>
        <begin position="1119"/>
        <end position="1303"/>
    </location>
</feature>